<protein>
    <submittedName>
        <fullName evidence="1">Uncharacterized protein</fullName>
    </submittedName>
</protein>
<gene>
    <name evidence="1" type="ORF">JI746_27435</name>
</gene>
<reference evidence="1 2" key="1">
    <citation type="journal article" date="2017" name="Int. J. Syst. Evol. Microbiol.">
        <title>Ramlibacter alkalitolerans sp. nov., alkali-tolerant bacterium isolated from soil of ginseng.</title>
        <authorList>
            <person name="Lee D.H."/>
            <person name="Cha C.J."/>
        </authorList>
    </citation>
    <scope>NUCLEOTIDE SEQUENCE [LARGE SCALE GENOMIC DNA]</scope>
    <source>
        <strain evidence="1 2">KACC 19305</strain>
    </source>
</reference>
<proteinExistence type="predicted"/>
<comment type="caution">
    <text evidence="1">The sequence shown here is derived from an EMBL/GenBank/DDBJ whole genome shotgun (WGS) entry which is preliminary data.</text>
</comment>
<name>A0ABS1JZ00_9BURK</name>
<keyword evidence="2" id="KW-1185">Reference proteome</keyword>
<evidence type="ECO:0000313" key="2">
    <source>
        <dbReference type="Proteomes" id="UP000622707"/>
    </source>
</evidence>
<sequence length="143" mass="14958">MIQINEWDKVWSAGADGASPSKSVIDAICGTLSALAPAPRAVHFYRGEGLRWIRVGFDGQGIPHPGWVKEAGSRIRSCLASGEPLYFHALRSHDLLFFLAGDGVGSADAVGMPADCFGLPLDDVVRAWDLQGAAASAAPAASP</sequence>
<dbReference type="Proteomes" id="UP000622707">
    <property type="component" value="Unassembled WGS sequence"/>
</dbReference>
<dbReference type="EMBL" id="JAEQND010000026">
    <property type="protein sequence ID" value="MBL0428866.1"/>
    <property type="molecule type" value="Genomic_DNA"/>
</dbReference>
<organism evidence="1 2">
    <name type="scientific">Ramlibacter alkalitolerans</name>
    <dbReference type="NCBI Taxonomy" id="2039631"/>
    <lineage>
        <taxon>Bacteria</taxon>
        <taxon>Pseudomonadati</taxon>
        <taxon>Pseudomonadota</taxon>
        <taxon>Betaproteobacteria</taxon>
        <taxon>Burkholderiales</taxon>
        <taxon>Comamonadaceae</taxon>
        <taxon>Ramlibacter</taxon>
    </lineage>
</organism>
<evidence type="ECO:0000313" key="1">
    <source>
        <dbReference type="EMBL" id="MBL0428866.1"/>
    </source>
</evidence>
<accession>A0ABS1JZ00</accession>
<dbReference type="RefSeq" id="WP_201693499.1">
    <property type="nucleotide sequence ID" value="NZ_JAEQND010000026.1"/>
</dbReference>